<dbReference type="SMART" id="SM00530">
    <property type="entry name" value="HTH_XRE"/>
    <property type="match status" value="1"/>
</dbReference>
<dbReference type="SUPFAM" id="SSF47413">
    <property type="entry name" value="lambda repressor-like DNA-binding domains"/>
    <property type="match status" value="1"/>
</dbReference>
<evidence type="ECO:0000259" key="1">
    <source>
        <dbReference type="PROSITE" id="PS50943"/>
    </source>
</evidence>
<gene>
    <name evidence="2" type="ORF">RM649_12150</name>
</gene>
<dbReference type="RefSeq" id="WP_311656253.1">
    <property type="nucleotide sequence ID" value="NZ_JAVREX010000004.1"/>
</dbReference>
<dbReference type="InterPro" id="IPR010982">
    <property type="entry name" value="Lambda_DNA-bd_dom_sf"/>
</dbReference>
<dbReference type="PROSITE" id="PS50943">
    <property type="entry name" value="HTH_CROC1"/>
    <property type="match status" value="1"/>
</dbReference>
<feature type="domain" description="HTH cro/C1-type" evidence="1">
    <location>
        <begin position="18"/>
        <end position="54"/>
    </location>
</feature>
<evidence type="ECO:0000313" key="2">
    <source>
        <dbReference type="EMBL" id="MDT0428394.1"/>
    </source>
</evidence>
<dbReference type="InterPro" id="IPR001387">
    <property type="entry name" value="Cro/C1-type_HTH"/>
</dbReference>
<comment type="caution">
    <text evidence="2">The sequence shown here is derived from an EMBL/GenBank/DDBJ whole genome shotgun (WGS) entry which is preliminary data.</text>
</comment>
<sequence>MHSGEQGSSNAEMFGTLLRFYRERAGLSQEALGAKIGFSKSQVAMVERGARPPKGGFITGADKALGAQGALEAAGTKLRVNALPHWFAGFAEEEAGAVARHEYETHVVPGILQTEAYARAVLAGQYPVFDEEEIEDKLALRLARQTLLWRKPLPHISFVLEMTPLTRPVGGRQVLREQLLHLRDMAGLRHVQIQIMPPGQQSHPALDGPFVLLENADRRQLAYVEGQGGSFFVTEQPGLSDLFGKYGLLRAQAYSPEESLTMIEDLAEELCAPASTGSRAATAATRAATASR</sequence>
<organism evidence="2 3">
    <name type="scientific">Streptomyces salyersiae</name>
    <dbReference type="NCBI Taxonomy" id="3075530"/>
    <lineage>
        <taxon>Bacteria</taxon>
        <taxon>Bacillati</taxon>
        <taxon>Actinomycetota</taxon>
        <taxon>Actinomycetes</taxon>
        <taxon>Kitasatosporales</taxon>
        <taxon>Streptomycetaceae</taxon>
        <taxon>Streptomyces</taxon>
    </lineage>
</organism>
<dbReference type="InterPro" id="IPR043917">
    <property type="entry name" value="DUF5753"/>
</dbReference>
<protein>
    <submittedName>
        <fullName evidence="2">Helix-turn-helix transcriptional regulator</fullName>
    </submittedName>
</protein>
<dbReference type="EMBL" id="JAVREX010000004">
    <property type="protein sequence ID" value="MDT0428394.1"/>
    <property type="molecule type" value="Genomic_DNA"/>
</dbReference>
<dbReference type="Pfam" id="PF13560">
    <property type="entry name" value="HTH_31"/>
    <property type="match status" value="1"/>
</dbReference>
<keyword evidence="3" id="KW-1185">Reference proteome</keyword>
<dbReference type="CDD" id="cd00093">
    <property type="entry name" value="HTH_XRE"/>
    <property type="match status" value="1"/>
</dbReference>
<proteinExistence type="predicted"/>
<accession>A0ABU2RHW1</accession>
<dbReference type="Proteomes" id="UP001183777">
    <property type="component" value="Unassembled WGS sequence"/>
</dbReference>
<dbReference type="Gene3D" id="1.10.260.40">
    <property type="entry name" value="lambda repressor-like DNA-binding domains"/>
    <property type="match status" value="1"/>
</dbReference>
<dbReference type="Pfam" id="PF19054">
    <property type="entry name" value="DUF5753"/>
    <property type="match status" value="1"/>
</dbReference>
<evidence type="ECO:0000313" key="3">
    <source>
        <dbReference type="Proteomes" id="UP001183777"/>
    </source>
</evidence>
<reference evidence="3" key="1">
    <citation type="submission" date="2023-07" db="EMBL/GenBank/DDBJ databases">
        <title>30 novel species of actinomycetes from the DSMZ collection.</title>
        <authorList>
            <person name="Nouioui I."/>
        </authorList>
    </citation>
    <scope>NUCLEOTIDE SEQUENCE [LARGE SCALE GENOMIC DNA]</scope>
    <source>
        <strain evidence="3">DSM 41770</strain>
    </source>
</reference>
<name>A0ABU2RHW1_9ACTN</name>